<dbReference type="InterPro" id="IPR020373">
    <property type="entry name" value="Kgd4/YMR-31"/>
</dbReference>
<dbReference type="OrthoDB" id="2116030at2759"/>
<comment type="subcellular location">
    <subcellularLocation>
        <location evidence="1">Mitochondrion</location>
    </subcellularLocation>
</comment>
<feature type="compositionally biased region" description="Polar residues" evidence="4">
    <location>
        <begin position="50"/>
        <end position="66"/>
    </location>
</feature>
<comment type="caution">
    <text evidence="5">The sequence shown here is derived from an EMBL/GenBank/DDBJ whole genome shotgun (WGS) entry which is preliminary data.</text>
</comment>
<dbReference type="GO" id="GO:0006103">
    <property type="term" value="P:2-oxoglutarate metabolic process"/>
    <property type="evidence" value="ECO:0007669"/>
    <property type="project" value="InterPro"/>
</dbReference>
<dbReference type="Proteomes" id="UP000799776">
    <property type="component" value="Unassembled WGS sequence"/>
</dbReference>
<feature type="region of interest" description="Disordered" evidence="4">
    <location>
        <begin position="1"/>
        <end position="91"/>
    </location>
</feature>
<evidence type="ECO:0000313" key="5">
    <source>
        <dbReference type="EMBL" id="KAF2085870.1"/>
    </source>
</evidence>
<name>A0A9P4HQ75_9PEZI</name>
<dbReference type="EMBL" id="ML978727">
    <property type="protein sequence ID" value="KAF2085870.1"/>
    <property type="molecule type" value="Genomic_DNA"/>
</dbReference>
<organism evidence="5 6">
    <name type="scientific">Saccharata proteae CBS 121410</name>
    <dbReference type="NCBI Taxonomy" id="1314787"/>
    <lineage>
        <taxon>Eukaryota</taxon>
        <taxon>Fungi</taxon>
        <taxon>Dikarya</taxon>
        <taxon>Ascomycota</taxon>
        <taxon>Pezizomycotina</taxon>
        <taxon>Dothideomycetes</taxon>
        <taxon>Dothideomycetes incertae sedis</taxon>
        <taxon>Botryosphaeriales</taxon>
        <taxon>Saccharataceae</taxon>
        <taxon>Saccharata</taxon>
    </lineage>
</organism>
<keyword evidence="6" id="KW-1185">Reference proteome</keyword>
<proteinExistence type="inferred from homology"/>
<dbReference type="Pfam" id="PF10937">
    <property type="entry name" value="Kgd4-YMR31"/>
    <property type="match status" value="1"/>
</dbReference>
<evidence type="ECO:0000313" key="6">
    <source>
        <dbReference type="Proteomes" id="UP000799776"/>
    </source>
</evidence>
<dbReference type="GO" id="GO:0005739">
    <property type="term" value="C:mitochondrion"/>
    <property type="evidence" value="ECO:0007669"/>
    <property type="project" value="UniProtKB-SubCell"/>
</dbReference>
<evidence type="ECO:0000256" key="3">
    <source>
        <dbReference type="ARBA" id="ARBA00043970"/>
    </source>
</evidence>
<dbReference type="PANTHER" id="PTHR31601:SF2">
    <property type="entry name" value="ALPHA-KETOGLUTARATE DEHYDROGENASE COMPONENT 4"/>
    <property type="match status" value="1"/>
</dbReference>
<protein>
    <recommendedName>
        <fullName evidence="7">Ribosomal protein S36, mitochondrial</fullName>
    </recommendedName>
</protein>
<dbReference type="AlphaFoldDB" id="A0A9P4HQ75"/>
<comment type="similarity">
    <text evidence="3">Belongs to the alpha-ketoglutarate dehydrogenase component 4 family.</text>
</comment>
<evidence type="ECO:0000256" key="1">
    <source>
        <dbReference type="ARBA" id="ARBA00004173"/>
    </source>
</evidence>
<keyword evidence="2" id="KW-0496">Mitochondrion</keyword>
<sequence>MQATRRLLQRQPMIRFLGKRSPPSRIDHTPRPHPVSPTQSLPDSFASYRQKAQQHGPLSQQHSFSTGAIGGKPGAQLGPVGPDKGQVFDRSELPERFRRLRWSEAEIEAIESGGASMFG</sequence>
<gene>
    <name evidence="5" type="ORF">K490DRAFT_45289</name>
</gene>
<reference evidence="5" key="1">
    <citation type="journal article" date="2020" name="Stud. Mycol.">
        <title>101 Dothideomycetes genomes: a test case for predicting lifestyles and emergence of pathogens.</title>
        <authorList>
            <person name="Haridas S."/>
            <person name="Albert R."/>
            <person name="Binder M."/>
            <person name="Bloem J."/>
            <person name="Labutti K."/>
            <person name="Salamov A."/>
            <person name="Andreopoulos B."/>
            <person name="Baker S."/>
            <person name="Barry K."/>
            <person name="Bills G."/>
            <person name="Bluhm B."/>
            <person name="Cannon C."/>
            <person name="Castanera R."/>
            <person name="Culley D."/>
            <person name="Daum C."/>
            <person name="Ezra D."/>
            <person name="Gonzalez J."/>
            <person name="Henrissat B."/>
            <person name="Kuo A."/>
            <person name="Liang C."/>
            <person name="Lipzen A."/>
            <person name="Lutzoni F."/>
            <person name="Magnuson J."/>
            <person name="Mondo S."/>
            <person name="Nolan M."/>
            <person name="Ohm R."/>
            <person name="Pangilinan J."/>
            <person name="Park H.-J."/>
            <person name="Ramirez L."/>
            <person name="Alfaro M."/>
            <person name="Sun H."/>
            <person name="Tritt A."/>
            <person name="Yoshinaga Y."/>
            <person name="Zwiers L.-H."/>
            <person name="Turgeon B."/>
            <person name="Goodwin S."/>
            <person name="Spatafora J."/>
            <person name="Crous P."/>
            <person name="Grigoriev I."/>
        </authorList>
    </citation>
    <scope>NUCLEOTIDE SEQUENCE</scope>
    <source>
        <strain evidence="5">CBS 121410</strain>
    </source>
</reference>
<dbReference type="GO" id="GO:0004591">
    <property type="term" value="F:oxoglutarate dehydrogenase (succinyl-transferring) activity"/>
    <property type="evidence" value="ECO:0007669"/>
    <property type="project" value="TreeGrafter"/>
</dbReference>
<dbReference type="PANTHER" id="PTHR31601">
    <property type="entry name" value="28S RIBOSOMAL PROTEIN S36, MITOCHONDRIAL"/>
    <property type="match status" value="1"/>
</dbReference>
<evidence type="ECO:0000256" key="4">
    <source>
        <dbReference type="SAM" id="MobiDB-lite"/>
    </source>
</evidence>
<accession>A0A9P4HQ75</accession>
<evidence type="ECO:0000256" key="2">
    <source>
        <dbReference type="ARBA" id="ARBA00023128"/>
    </source>
</evidence>
<evidence type="ECO:0008006" key="7">
    <source>
        <dbReference type="Google" id="ProtNLM"/>
    </source>
</evidence>